<comment type="caution">
    <text evidence="1">The sequence shown here is derived from an EMBL/GenBank/DDBJ whole genome shotgun (WGS) entry which is preliminary data.</text>
</comment>
<evidence type="ECO:0000313" key="2">
    <source>
        <dbReference type="Proteomes" id="UP001610100"/>
    </source>
</evidence>
<protein>
    <submittedName>
        <fullName evidence="1">Uncharacterized protein</fullName>
    </submittedName>
</protein>
<dbReference type="EMBL" id="JBAWKB010000002">
    <property type="protein sequence ID" value="MFH6771693.1"/>
    <property type="molecule type" value="Genomic_DNA"/>
</dbReference>
<accession>A0ABW7MXZ0</accession>
<proteinExistence type="predicted"/>
<reference evidence="1 2" key="1">
    <citation type="submission" date="2024-02" db="EMBL/GenBank/DDBJ databases">
        <title>A Gaetbulibacter species isolated from tidal flats and genomic insights of their niches.</title>
        <authorList>
            <person name="Ye Y."/>
        </authorList>
    </citation>
    <scope>NUCLEOTIDE SEQUENCE [LARGE SCALE GENOMIC DNA]</scope>
    <source>
        <strain evidence="1 2">KYW382</strain>
    </source>
</reference>
<gene>
    <name evidence="1" type="ORF">V8G58_07070</name>
</gene>
<dbReference type="RefSeq" id="WP_344740857.1">
    <property type="nucleotide sequence ID" value="NZ_BAABAY010000002.1"/>
</dbReference>
<keyword evidence="2" id="KW-1185">Reference proteome</keyword>
<dbReference type="Proteomes" id="UP001610100">
    <property type="component" value="Unassembled WGS sequence"/>
</dbReference>
<name>A0ABW7MXZ0_9FLAO</name>
<organism evidence="1 2">
    <name type="scientific">Gaetbulibacter aestuarii</name>
    <dbReference type="NCBI Taxonomy" id="1502358"/>
    <lineage>
        <taxon>Bacteria</taxon>
        <taxon>Pseudomonadati</taxon>
        <taxon>Bacteroidota</taxon>
        <taxon>Flavobacteriia</taxon>
        <taxon>Flavobacteriales</taxon>
        <taxon>Flavobacteriaceae</taxon>
        <taxon>Gaetbulibacter</taxon>
    </lineage>
</organism>
<evidence type="ECO:0000313" key="1">
    <source>
        <dbReference type="EMBL" id="MFH6771693.1"/>
    </source>
</evidence>
<sequence>MTSFVSGEGGYTTEGILGHAWLSSAAPSGTVKMLRGVNPSIGDHALMNPNYLISGYNQEIFSNYAYPRFNKAEELLTLQGSAIQVKSNLVAGGTVWELWWNGKQFIDHKDYGREMQSSLNLGNGALPTEGGDKWSDSNPFYMHGSPIIEAYNNGATQITSAVPLEWFNDSFNTSGNQHELVIYKDFKLGKKLKLDQALNLGNYNYLNSQIITYETNFYTPTDLTNVHIEVPTTYLPTEFSRFFEIDASKSNLNDGLTEVFLNVNESKQSPKPLAGGIAIATNNLNYAMGIYINVNMVESQDVGSNYYFRNWKFENTSKWSAGRYGTITSGNHTYKSYVIVGTLDNVRVAMRTLYLNGY</sequence>